<dbReference type="EMBL" id="CM047944">
    <property type="protein sequence ID" value="KAI9899623.1"/>
    <property type="molecule type" value="Genomic_DNA"/>
</dbReference>
<keyword evidence="2" id="KW-1185">Reference proteome</keyword>
<protein>
    <submittedName>
        <fullName evidence="1">Uncharacterized protein</fullName>
    </submittedName>
</protein>
<evidence type="ECO:0000313" key="2">
    <source>
        <dbReference type="Proteomes" id="UP001163324"/>
    </source>
</evidence>
<gene>
    <name evidence="1" type="ORF">N3K66_006084</name>
</gene>
<sequence length="1701" mass="188281">MASSATASTLLETLPARPPTPPREVLRQTTDVSLKSILGRPSSRDPRLSLHTPPAANSPSSAASDDSRTSSARMSKKVEWSSHTEYKDPPIYQQVIRQVKITPSSATKKPAKGILKPAPSPNPLASPLCNQLYGIATEVNITEMLDSAIKQLAGSDRDSRLDAYSMLARGLKASNNLPDRVALQDKMSLLTQFIQRDVTAKNATGSLDSSLCSQALNLLATFLHFQAIASTITPDFALFVVDHAIRSFEDTSVSKEVVRQLMQVMAFQTFSSKVMSSDRVGRLVTSLHNIESHVKGKSIIMSRIQIYKRLIKQSWSHMANHTDWLKDLFTDMLSTIKDIQIQAVQLGLEAGYQLRSFNHVLRKASEILQATNEDEKYIDFYIQKLRELVKDKARANVVPQVWSAVTMFLRCPLDRWEYYAPWTQLIQSCFNTSDAATKHEANYAWNRYVFLCLNDGKVSPKLLSVLCQPLLAQLRRKSAPKQVEESQKFRRTVLGGVHNLFYYAFRPGTEKFPPETIWDVAVQPIIAQLIASDGAREGNSDGIMQASRILVGLLDVKTPVVWREDRILDVPPARADELPSIDSKWIRKHSERIFKSVGPVLEAKFLDLSNKDSLTYRLWEAFVGSVAVASAKDIKVTEETARFFALAFGLLANIWSKGCPENASLIDTKLLPAVHHFIKTMVDALGLLPFLEKRLSMTLPNTFEPVATPSQRPEKNRGTVRSPMHHLFTMLCFLPQGGSDDDSFSNFFQSTFNLFTTGKSAKGRLDLSRELLKLLPTDTFLPSASWVFGASAVRDSLESTGAQSNPSTNQLQGPEYREITSFMEKGLTLYPDLPSKHWLALFDTLSDRVGETYGDAGRALAVIEPLAKVMFENLQPDAQLHISKKLQIMQHLFEKANLPRDRQALEAARRRLWGTPAVSSKGASADPFEHLYKLGNESLKAYSPMINDLPEGLVPFIRAIGAFVSRSYDQNGVTAIAELQDGLSTLLQDKGEHMELNSGSPLSASLLSFWIEICAKLIKSGKLDRGQVDRIEPILTAAFKSKHDAVVRKTIEVWNSLSKNDEVACSDSLRSIISSVEPKAEQAPATDEALEGNFGAQTAAFASPQEDISFVALSSLASVDHQGEESIILESQEPPELIGSKKRKLGPDSDAACSEPAKRVSRTSTPRLRHDNSQIKFEPVMPSSSPIPGESQHFTERQMEVRERQKETAAMFREVQSSSPGLAQKSPQKHSADLGEQAADSTPVRASSYNDLISSTPTPRRGQMMAEDYNDPPSSPPDPRPFPLMSEIRSRSRASGSMEDWEFSSPAGSPVSSRQQVAQAAEPLQVTMTDDSTQVKGKPEEVRATTEKEKTEIYAEPKALQRRHTKRSALMTPSPRQTRRQTRLNLESSPLVAAPEPVLPAESTQTSFAFSEGDTSHLIRMVTEVESGQGEKSHQSPSLKKSEHSPTKRRTRASTALDMDAVIPSTPADEGGDDASQLSQRKKRKRGNNKSYESRRKRRRSTEGVETPQTMDSKLKEGEDIISSPAPLWSQNSTPSGVRTRRSARKEQESREAEDAKIKLEKVAEEEKEGEDTDEELLSQLLNDSQAASQSQMEGEAEPGEEKAIQSSAPASQDSIVITATGDHSSNDAEAVEEHDKDTAADAENETERQAPLDSILGVLKGGLESLQAAALTRDEVYKIEDMLMDMKRELYEAERRGRAA</sequence>
<name>A0ACC0UZQ7_9HYPO</name>
<proteinExistence type="predicted"/>
<reference evidence="1" key="1">
    <citation type="submission" date="2022-10" db="EMBL/GenBank/DDBJ databases">
        <title>Complete Genome of Trichothecium roseum strain YXFP-22015, a Plant Pathogen Isolated from Citrus.</title>
        <authorList>
            <person name="Wang Y."/>
            <person name="Zhu L."/>
        </authorList>
    </citation>
    <scope>NUCLEOTIDE SEQUENCE</scope>
    <source>
        <strain evidence="1">YXFP-22015</strain>
    </source>
</reference>
<accession>A0ACC0UZQ7</accession>
<dbReference type="Proteomes" id="UP001163324">
    <property type="component" value="Chromosome 5"/>
</dbReference>
<organism evidence="1 2">
    <name type="scientific">Trichothecium roseum</name>
    <dbReference type="NCBI Taxonomy" id="47278"/>
    <lineage>
        <taxon>Eukaryota</taxon>
        <taxon>Fungi</taxon>
        <taxon>Dikarya</taxon>
        <taxon>Ascomycota</taxon>
        <taxon>Pezizomycotina</taxon>
        <taxon>Sordariomycetes</taxon>
        <taxon>Hypocreomycetidae</taxon>
        <taxon>Hypocreales</taxon>
        <taxon>Hypocreales incertae sedis</taxon>
        <taxon>Trichothecium</taxon>
    </lineage>
</organism>
<evidence type="ECO:0000313" key="1">
    <source>
        <dbReference type="EMBL" id="KAI9899623.1"/>
    </source>
</evidence>
<comment type="caution">
    <text evidence="1">The sequence shown here is derived from an EMBL/GenBank/DDBJ whole genome shotgun (WGS) entry which is preliminary data.</text>
</comment>